<dbReference type="RefSeq" id="XP_014150678.1">
    <property type="nucleotide sequence ID" value="XM_014295203.1"/>
</dbReference>
<evidence type="ECO:0000313" key="3">
    <source>
        <dbReference type="Proteomes" id="UP000054560"/>
    </source>
</evidence>
<feature type="non-terminal residue" evidence="2">
    <location>
        <position position="74"/>
    </location>
</feature>
<evidence type="ECO:0000313" key="2">
    <source>
        <dbReference type="EMBL" id="KNC76776.1"/>
    </source>
</evidence>
<sequence length="74" mass="7743">MSGSLYTAGGKRKSFNNDGSRRLAGSGGANNTGKEENKKVDSNQTKLKFKPVKPPTTGNDNVATTKSVDTPDGI</sequence>
<feature type="region of interest" description="Disordered" evidence="1">
    <location>
        <begin position="1"/>
        <end position="74"/>
    </location>
</feature>
<dbReference type="EMBL" id="KQ242967">
    <property type="protein sequence ID" value="KNC76776.1"/>
    <property type="molecule type" value="Genomic_DNA"/>
</dbReference>
<organism evidence="2 3">
    <name type="scientific">Sphaeroforma arctica JP610</name>
    <dbReference type="NCBI Taxonomy" id="667725"/>
    <lineage>
        <taxon>Eukaryota</taxon>
        <taxon>Ichthyosporea</taxon>
        <taxon>Ichthyophonida</taxon>
        <taxon>Sphaeroforma</taxon>
    </lineage>
</organism>
<keyword evidence="3" id="KW-1185">Reference proteome</keyword>
<name>A0A0L0FJW7_9EUKA</name>
<dbReference type="Proteomes" id="UP000054560">
    <property type="component" value="Unassembled WGS sequence"/>
</dbReference>
<protein>
    <submittedName>
        <fullName evidence="2">Uncharacterized protein</fullName>
    </submittedName>
</protein>
<dbReference type="GeneID" id="25911248"/>
<proteinExistence type="predicted"/>
<accession>A0A0L0FJW7</accession>
<gene>
    <name evidence="2" type="ORF">SARC_10744</name>
</gene>
<feature type="compositionally biased region" description="Polar residues" evidence="1">
    <location>
        <begin position="56"/>
        <end position="68"/>
    </location>
</feature>
<reference evidence="2 3" key="1">
    <citation type="submission" date="2011-02" db="EMBL/GenBank/DDBJ databases">
        <title>The Genome Sequence of Sphaeroforma arctica JP610.</title>
        <authorList>
            <consortium name="The Broad Institute Genome Sequencing Platform"/>
            <person name="Russ C."/>
            <person name="Cuomo C."/>
            <person name="Young S.K."/>
            <person name="Zeng Q."/>
            <person name="Gargeya S."/>
            <person name="Alvarado L."/>
            <person name="Berlin A."/>
            <person name="Chapman S.B."/>
            <person name="Chen Z."/>
            <person name="Freedman E."/>
            <person name="Gellesch M."/>
            <person name="Goldberg J."/>
            <person name="Griggs A."/>
            <person name="Gujja S."/>
            <person name="Heilman E."/>
            <person name="Heiman D."/>
            <person name="Howarth C."/>
            <person name="Mehta T."/>
            <person name="Neiman D."/>
            <person name="Pearson M."/>
            <person name="Roberts A."/>
            <person name="Saif S."/>
            <person name="Shea T."/>
            <person name="Shenoy N."/>
            <person name="Sisk P."/>
            <person name="Stolte C."/>
            <person name="Sykes S."/>
            <person name="White J."/>
            <person name="Yandava C."/>
            <person name="Burger G."/>
            <person name="Gray M.W."/>
            <person name="Holland P.W.H."/>
            <person name="King N."/>
            <person name="Lang F.B.F."/>
            <person name="Roger A.J."/>
            <person name="Ruiz-Trillo I."/>
            <person name="Haas B."/>
            <person name="Nusbaum C."/>
            <person name="Birren B."/>
        </authorList>
    </citation>
    <scope>NUCLEOTIDE SEQUENCE [LARGE SCALE GENOMIC DNA]</scope>
    <source>
        <strain evidence="2 3">JP610</strain>
    </source>
</reference>
<dbReference type="AlphaFoldDB" id="A0A0L0FJW7"/>
<evidence type="ECO:0000256" key="1">
    <source>
        <dbReference type="SAM" id="MobiDB-lite"/>
    </source>
</evidence>